<dbReference type="RefSeq" id="WP_125006675.1">
    <property type="nucleotide sequence ID" value="NZ_BHYK01000088.1"/>
</dbReference>
<dbReference type="InterPro" id="IPR011042">
    <property type="entry name" value="6-blade_b-propeller_TolB-like"/>
</dbReference>
<protein>
    <submittedName>
        <fullName evidence="1">Uncharacterized protein</fullName>
    </submittedName>
</protein>
<dbReference type="Proteomes" id="UP000287872">
    <property type="component" value="Unassembled WGS sequence"/>
</dbReference>
<dbReference type="EMBL" id="BHYK01000088">
    <property type="protein sequence ID" value="GCD13280.1"/>
    <property type="molecule type" value="Genomic_DNA"/>
</dbReference>
<gene>
    <name evidence="1" type="ORF">Ctaglu_49030</name>
</gene>
<dbReference type="SUPFAM" id="SSF101898">
    <property type="entry name" value="NHL repeat"/>
    <property type="match status" value="1"/>
</dbReference>
<proteinExistence type="predicted"/>
<dbReference type="AlphaFoldDB" id="A0A401UUP6"/>
<evidence type="ECO:0000313" key="1">
    <source>
        <dbReference type="EMBL" id="GCD13280.1"/>
    </source>
</evidence>
<reference evidence="1 2" key="1">
    <citation type="submission" date="2018-11" db="EMBL/GenBank/DDBJ databases">
        <title>Genome sequencing and assembly of Clostridium tagluense strain A121.</title>
        <authorList>
            <person name="Murakami T."/>
            <person name="Segawa T."/>
            <person name="Shcherbakova V.A."/>
            <person name="Mori H."/>
            <person name="Yoshimura Y."/>
        </authorList>
    </citation>
    <scope>NUCLEOTIDE SEQUENCE [LARGE SCALE GENOMIC DNA]</scope>
    <source>
        <strain evidence="1 2">A121</strain>
    </source>
</reference>
<evidence type="ECO:0000313" key="2">
    <source>
        <dbReference type="Proteomes" id="UP000287872"/>
    </source>
</evidence>
<sequence>MSKATWLNIGGVWKQAKNIWENIGGVWKQKVIPKGNISGLWKDFIGYYTPRIFRITNRTLYCYSLVENKLEWSNSTVIASDEIYHCSRYDPVHKRIYVLVYDTYTSRSIFKVYDALTGSFIKASSPMLNTTYFDLSEYGGGRIYWNDEENNYIRCTDLDFKEIWKKSTQNSGKTSQITVSRTGKSYSLLTGGSSYSSLYGVNEYGSSDFNAYVYTKVWFMATNSLNELIFTKYEGSNNDLMKVDSNLSTQTTLKGNAFPQMARPCIDDSDNIYLIDSDKKLSKYSNIGTLLWSVIFTNNIGSIALTQDNKITVTTYGNAGSSEDILIVDPTTGGYKSMGIGINLVNTPDQFNYPTVVGDRGLVGAFSKQV</sequence>
<dbReference type="Gene3D" id="2.120.10.30">
    <property type="entry name" value="TolB, C-terminal domain"/>
    <property type="match status" value="1"/>
</dbReference>
<comment type="caution">
    <text evidence="1">The sequence shown here is derived from an EMBL/GenBank/DDBJ whole genome shotgun (WGS) entry which is preliminary data.</text>
</comment>
<accession>A0A401UUP6</accession>
<dbReference type="OrthoDB" id="9794322at2"/>
<keyword evidence="2" id="KW-1185">Reference proteome</keyword>
<organism evidence="1 2">
    <name type="scientific">Clostridium tagluense</name>
    <dbReference type="NCBI Taxonomy" id="360422"/>
    <lineage>
        <taxon>Bacteria</taxon>
        <taxon>Bacillati</taxon>
        <taxon>Bacillota</taxon>
        <taxon>Clostridia</taxon>
        <taxon>Eubacteriales</taxon>
        <taxon>Clostridiaceae</taxon>
        <taxon>Clostridium</taxon>
    </lineage>
</organism>
<name>A0A401UUP6_9CLOT</name>